<dbReference type="Proteomes" id="UP000887458">
    <property type="component" value="Unassembled WGS sequence"/>
</dbReference>
<feature type="transmembrane region" description="Helical" evidence="1">
    <location>
        <begin position="40"/>
        <end position="61"/>
    </location>
</feature>
<keyword evidence="1" id="KW-0812">Transmembrane</keyword>
<keyword evidence="1" id="KW-1133">Transmembrane helix</keyword>
<accession>A0ABQ8J297</accession>
<name>A0ABQ8J297_DERPT</name>
<protein>
    <submittedName>
        <fullName evidence="2">Uncharacterized protein</fullName>
    </submittedName>
</protein>
<gene>
    <name evidence="2" type="ORF">DERP_012146</name>
</gene>
<organism evidence="2 3">
    <name type="scientific">Dermatophagoides pteronyssinus</name>
    <name type="common">European house dust mite</name>
    <dbReference type="NCBI Taxonomy" id="6956"/>
    <lineage>
        <taxon>Eukaryota</taxon>
        <taxon>Metazoa</taxon>
        <taxon>Ecdysozoa</taxon>
        <taxon>Arthropoda</taxon>
        <taxon>Chelicerata</taxon>
        <taxon>Arachnida</taxon>
        <taxon>Acari</taxon>
        <taxon>Acariformes</taxon>
        <taxon>Sarcoptiformes</taxon>
        <taxon>Astigmata</taxon>
        <taxon>Psoroptidia</taxon>
        <taxon>Analgoidea</taxon>
        <taxon>Pyroglyphidae</taxon>
        <taxon>Dermatophagoidinae</taxon>
        <taxon>Dermatophagoides</taxon>
    </lineage>
</organism>
<sequence>MSANHMQRHERFAHFLNKKQQQNTDALKVQNIQRKSVIDVFHSISVCISMLSQLSLVTIIVTHY</sequence>
<evidence type="ECO:0000313" key="2">
    <source>
        <dbReference type="EMBL" id="KAH9416678.1"/>
    </source>
</evidence>
<evidence type="ECO:0000313" key="3">
    <source>
        <dbReference type="Proteomes" id="UP000887458"/>
    </source>
</evidence>
<proteinExistence type="predicted"/>
<evidence type="ECO:0000256" key="1">
    <source>
        <dbReference type="SAM" id="Phobius"/>
    </source>
</evidence>
<keyword evidence="1" id="KW-0472">Membrane</keyword>
<reference evidence="2 3" key="1">
    <citation type="journal article" date="2018" name="J. Allergy Clin. Immunol.">
        <title>High-quality assembly of Dermatophagoides pteronyssinus genome and transcriptome reveals a wide range of novel allergens.</title>
        <authorList>
            <person name="Liu X.Y."/>
            <person name="Yang K.Y."/>
            <person name="Wang M.Q."/>
            <person name="Kwok J.S."/>
            <person name="Zeng X."/>
            <person name="Yang Z."/>
            <person name="Xiao X.J."/>
            <person name="Lau C.P."/>
            <person name="Li Y."/>
            <person name="Huang Z.M."/>
            <person name="Ba J.G."/>
            <person name="Yim A.K."/>
            <person name="Ouyang C.Y."/>
            <person name="Ngai S.M."/>
            <person name="Chan T.F."/>
            <person name="Leung E.L."/>
            <person name="Liu L."/>
            <person name="Liu Z.G."/>
            <person name="Tsui S.K."/>
        </authorList>
    </citation>
    <scope>NUCLEOTIDE SEQUENCE [LARGE SCALE GENOMIC DNA]</scope>
    <source>
        <strain evidence="2">Derp</strain>
    </source>
</reference>
<keyword evidence="3" id="KW-1185">Reference proteome</keyword>
<comment type="caution">
    <text evidence="2">The sequence shown here is derived from an EMBL/GenBank/DDBJ whole genome shotgun (WGS) entry which is preliminary data.</text>
</comment>
<reference evidence="2 3" key="2">
    <citation type="journal article" date="2022" name="Mol. Biol. Evol.">
        <title>Comparative Genomics Reveals Insights into the Divergent Evolution of Astigmatic Mites and Household Pest Adaptations.</title>
        <authorList>
            <person name="Xiong Q."/>
            <person name="Wan A.T."/>
            <person name="Liu X."/>
            <person name="Fung C.S."/>
            <person name="Xiao X."/>
            <person name="Malainual N."/>
            <person name="Hou J."/>
            <person name="Wang L."/>
            <person name="Wang M."/>
            <person name="Yang K.Y."/>
            <person name="Cui Y."/>
            <person name="Leung E.L."/>
            <person name="Nong W."/>
            <person name="Shin S.K."/>
            <person name="Au S.W."/>
            <person name="Jeong K.Y."/>
            <person name="Chew F.T."/>
            <person name="Hui J.H."/>
            <person name="Leung T.F."/>
            <person name="Tungtrongchitr A."/>
            <person name="Zhong N."/>
            <person name="Liu Z."/>
            <person name="Tsui S.K."/>
        </authorList>
    </citation>
    <scope>NUCLEOTIDE SEQUENCE [LARGE SCALE GENOMIC DNA]</scope>
    <source>
        <strain evidence="2">Derp</strain>
    </source>
</reference>
<dbReference type="EMBL" id="NJHN03000088">
    <property type="protein sequence ID" value="KAH9416678.1"/>
    <property type="molecule type" value="Genomic_DNA"/>
</dbReference>